<dbReference type="AlphaFoldDB" id="A0A3E0WJ15"/>
<dbReference type="PANTHER" id="PTHR13774">
    <property type="entry name" value="PHENAZINE BIOSYNTHESIS PROTEIN"/>
    <property type="match status" value="1"/>
</dbReference>
<accession>A0A3E0WJ15</accession>
<comment type="similarity">
    <text evidence="1">Belongs to the PhzF family.</text>
</comment>
<dbReference type="InterPro" id="IPR003719">
    <property type="entry name" value="Phenazine_PhzF-like"/>
</dbReference>
<keyword evidence="2 4" id="KW-0413">Isomerase</keyword>
<proteinExistence type="inferred from homology"/>
<sequence>MKSVTVYQYDAFSKEPGMGNPAGVVLEGNILTDEEMQTIAYKVGFNETAFPIKSVVADFRIRYFTPGHEMDLCGHATIATVYALKSRGLLEDKKEITIETAAGILPIKMNVFENNGMYITMKQAEPKFKEFTGSKQSLAHSIGLTESDIDADLPILYGSTGAWTLLLPIKQLHVFEKMKPQTKQFPEILKEMPQSSVHPFTMETYDPTTDMHARHFSSPYSKTMEDPVTGTASGVMGAYYAKYIHNKFTDPLHLIVEQGHEIGKNGRVFVNISKNTASSLNVQITGNAVFVKEFNVLL</sequence>
<organism evidence="4 5">
    <name type="scientific">Virgibacillus dokdonensis</name>
    <dbReference type="NCBI Taxonomy" id="302167"/>
    <lineage>
        <taxon>Bacteria</taxon>
        <taxon>Bacillati</taxon>
        <taxon>Bacillota</taxon>
        <taxon>Bacilli</taxon>
        <taxon>Bacillales</taxon>
        <taxon>Bacillaceae</taxon>
        <taxon>Virgibacillus</taxon>
    </lineage>
</organism>
<evidence type="ECO:0000313" key="4">
    <source>
        <dbReference type="EMBL" id="RFA32778.1"/>
    </source>
</evidence>
<evidence type="ECO:0000256" key="2">
    <source>
        <dbReference type="ARBA" id="ARBA00023235"/>
    </source>
</evidence>
<protein>
    <submittedName>
        <fullName evidence="4">Isomerase</fullName>
    </submittedName>
</protein>
<dbReference type="Gene3D" id="3.10.310.10">
    <property type="entry name" value="Diaminopimelate Epimerase, Chain A, domain 1"/>
    <property type="match status" value="2"/>
</dbReference>
<reference evidence="4 5" key="1">
    <citation type="submission" date="2017-05" db="EMBL/GenBank/DDBJ databases">
        <title>Virgibacillus sp. AK90 isolated from a saltern of Kakinada, India.</title>
        <authorList>
            <person name="Gupta V."/>
            <person name="Sidhu C."/>
            <person name="Korpole S."/>
            <person name="Pinnaka A.K."/>
        </authorList>
    </citation>
    <scope>NUCLEOTIDE SEQUENCE [LARGE SCALE GENOMIC DNA]</scope>
    <source>
        <strain evidence="4 5">AK90</strain>
    </source>
</reference>
<dbReference type="EMBL" id="NFZX01000052">
    <property type="protein sequence ID" value="RFA32778.1"/>
    <property type="molecule type" value="Genomic_DNA"/>
</dbReference>
<feature type="active site" evidence="3">
    <location>
        <position position="47"/>
    </location>
</feature>
<dbReference type="PANTHER" id="PTHR13774:SF17">
    <property type="entry name" value="PHENAZINE BIOSYNTHESIS-LIKE DOMAIN-CONTAINING PROTEIN"/>
    <property type="match status" value="1"/>
</dbReference>
<dbReference type="NCBIfam" id="TIGR00654">
    <property type="entry name" value="PhzF_family"/>
    <property type="match status" value="1"/>
</dbReference>
<comment type="caution">
    <text evidence="4">The sequence shown here is derived from an EMBL/GenBank/DDBJ whole genome shotgun (WGS) entry which is preliminary data.</text>
</comment>
<evidence type="ECO:0000256" key="3">
    <source>
        <dbReference type="PIRSR" id="PIRSR016184-1"/>
    </source>
</evidence>
<dbReference type="PIRSF" id="PIRSF016184">
    <property type="entry name" value="PhzC_PhzF"/>
    <property type="match status" value="1"/>
</dbReference>
<dbReference type="RefSeq" id="WP_116279328.1">
    <property type="nucleotide sequence ID" value="NZ_NFZX01000052.1"/>
</dbReference>
<dbReference type="GO" id="GO:0005737">
    <property type="term" value="C:cytoplasm"/>
    <property type="evidence" value="ECO:0007669"/>
    <property type="project" value="TreeGrafter"/>
</dbReference>
<name>A0A3E0WJ15_9BACI</name>
<evidence type="ECO:0000313" key="5">
    <source>
        <dbReference type="Proteomes" id="UP000256488"/>
    </source>
</evidence>
<gene>
    <name evidence="4" type="ORF">CAI16_16905</name>
</gene>
<dbReference type="GO" id="GO:0016853">
    <property type="term" value="F:isomerase activity"/>
    <property type="evidence" value="ECO:0007669"/>
    <property type="project" value="UniProtKB-KW"/>
</dbReference>
<dbReference type="Proteomes" id="UP000256488">
    <property type="component" value="Unassembled WGS sequence"/>
</dbReference>
<dbReference type="Pfam" id="PF02567">
    <property type="entry name" value="PhzC-PhzF"/>
    <property type="match status" value="1"/>
</dbReference>
<evidence type="ECO:0000256" key="1">
    <source>
        <dbReference type="ARBA" id="ARBA00008270"/>
    </source>
</evidence>
<dbReference type="SUPFAM" id="SSF54506">
    <property type="entry name" value="Diaminopimelate epimerase-like"/>
    <property type="match status" value="1"/>
</dbReference>